<dbReference type="PANTHER" id="PTHR37305">
    <property type="entry name" value="INTEGRAL MEMBRANE PROTEIN-RELATED"/>
    <property type="match status" value="1"/>
</dbReference>
<comment type="caution">
    <text evidence="2">The sequence shown here is derived from an EMBL/GenBank/DDBJ whole genome shotgun (WGS) entry which is preliminary data.</text>
</comment>
<feature type="transmembrane region" description="Helical" evidence="1">
    <location>
        <begin position="18"/>
        <end position="37"/>
    </location>
</feature>
<keyword evidence="1" id="KW-0812">Transmembrane</keyword>
<accession>A0A366I9Z1</accession>
<evidence type="ECO:0000313" key="2">
    <source>
        <dbReference type="EMBL" id="RBP66772.1"/>
    </source>
</evidence>
<feature type="transmembrane region" description="Helical" evidence="1">
    <location>
        <begin position="267"/>
        <end position="289"/>
    </location>
</feature>
<dbReference type="OrthoDB" id="2939831at2"/>
<dbReference type="RefSeq" id="WP_113920201.1">
    <property type="nucleotide sequence ID" value="NZ_QNRX01000005.1"/>
</dbReference>
<protein>
    <submittedName>
        <fullName evidence="2">ABC-2 family transporter</fullName>
    </submittedName>
</protein>
<feature type="transmembrane region" description="Helical" evidence="1">
    <location>
        <begin position="358"/>
        <end position="378"/>
    </location>
</feature>
<keyword evidence="1" id="KW-0472">Membrane</keyword>
<dbReference type="Pfam" id="PF12679">
    <property type="entry name" value="ABC2_membrane_2"/>
    <property type="match status" value="1"/>
</dbReference>
<dbReference type="Proteomes" id="UP000253490">
    <property type="component" value="Unassembled WGS sequence"/>
</dbReference>
<evidence type="ECO:0000256" key="1">
    <source>
        <dbReference type="SAM" id="Phobius"/>
    </source>
</evidence>
<evidence type="ECO:0000313" key="3">
    <source>
        <dbReference type="Proteomes" id="UP000253490"/>
    </source>
</evidence>
<dbReference type="PANTHER" id="PTHR37305:SF1">
    <property type="entry name" value="MEMBRANE PROTEIN"/>
    <property type="match status" value="1"/>
</dbReference>
<dbReference type="GO" id="GO:0005886">
    <property type="term" value="C:plasma membrane"/>
    <property type="evidence" value="ECO:0007669"/>
    <property type="project" value="UniProtKB-SubCell"/>
</dbReference>
<sequence length="385" mass="43648">MIEVIKCEIEKIIKTKSFLSFVIIALIVLVGIFQVGFNYSQLSLAEISNQKNGHIELYREVANKHAGEFNDKKVKEILSDFIERYQSEIDGEKRPFDLFSWDIAEVFFPKDEDVYIKMNDAMERGEKITIDEVNLLSVKDAGFSTFSDPLKIGSYTPWNDLYTVLGALFILMSLLAIVICSTVFSGEVSSNINQLLLSTKYGRSKMILSKIIVATGISIILFIVIHAITFMYFYFHYYALDGWNASIQTNFSLKLFNFPVEVNHLQVYFLILIFQLFGLLATVGVTLFISSITKSTFASLLVATSAFFLPLGLSSVFRTGIIHKLLCLFPINIYNPESMLTVMSAEKGFVFNTFAQNFVFVICLLLVVKILGDLVAYFKTKYSYN</sequence>
<keyword evidence="3" id="KW-1185">Reference proteome</keyword>
<feature type="transmembrane region" description="Helical" evidence="1">
    <location>
        <begin position="296"/>
        <end position="317"/>
    </location>
</feature>
<name>A0A366I9Z1_9FIRM</name>
<dbReference type="AlphaFoldDB" id="A0A366I9Z1"/>
<feature type="transmembrane region" description="Helical" evidence="1">
    <location>
        <begin position="207"/>
        <end position="235"/>
    </location>
</feature>
<feature type="transmembrane region" description="Helical" evidence="1">
    <location>
        <begin position="161"/>
        <end position="186"/>
    </location>
</feature>
<keyword evidence="1" id="KW-1133">Transmembrane helix</keyword>
<dbReference type="EMBL" id="QNRX01000005">
    <property type="protein sequence ID" value="RBP66772.1"/>
    <property type="molecule type" value="Genomic_DNA"/>
</dbReference>
<proteinExistence type="predicted"/>
<gene>
    <name evidence="2" type="ORF">DES36_105157</name>
</gene>
<reference evidence="2 3" key="1">
    <citation type="submission" date="2018-06" db="EMBL/GenBank/DDBJ databases">
        <title>Genomic Encyclopedia of Type Strains, Phase IV (KMG-IV): sequencing the most valuable type-strain genomes for metagenomic binning, comparative biology and taxonomic classification.</title>
        <authorList>
            <person name="Goeker M."/>
        </authorList>
    </citation>
    <scope>NUCLEOTIDE SEQUENCE [LARGE SCALE GENOMIC DNA]</scope>
    <source>
        <strain evidence="2 3">DSM 22112</strain>
    </source>
</reference>
<dbReference type="GO" id="GO:0140359">
    <property type="term" value="F:ABC-type transporter activity"/>
    <property type="evidence" value="ECO:0007669"/>
    <property type="project" value="InterPro"/>
</dbReference>
<organism evidence="2 3">
    <name type="scientific">Alkalibaculum bacchi</name>
    <dbReference type="NCBI Taxonomy" id="645887"/>
    <lineage>
        <taxon>Bacteria</taxon>
        <taxon>Bacillati</taxon>
        <taxon>Bacillota</taxon>
        <taxon>Clostridia</taxon>
        <taxon>Eubacteriales</taxon>
        <taxon>Eubacteriaceae</taxon>
        <taxon>Alkalibaculum</taxon>
    </lineage>
</organism>